<dbReference type="PANTHER" id="PTHR31571">
    <property type="entry name" value="ALTERED INHERITANCE OF MITOCHONDRIA PROTEIN 6"/>
    <property type="match status" value="1"/>
</dbReference>
<dbReference type="RefSeq" id="WP_007416262.1">
    <property type="nucleotide sequence ID" value="NZ_ABOX02000024.1"/>
</dbReference>
<evidence type="ECO:0000313" key="3">
    <source>
        <dbReference type="EMBL" id="EEF59757.1"/>
    </source>
</evidence>
<feature type="signal peptide" evidence="2">
    <location>
        <begin position="1"/>
        <end position="26"/>
    </location>
</feature>
<dbReference type="InterPro" id="IPR039559">
    <property type="entry name" value="AIM6_PI-PLC-like_dom"/>
</dbReference>
<dbReference type="AlphaFoldDB" id="B9XKB9"/>
<dbReference type="InterPro" id="IPR017946">
    <property type="entry name" value="PLC-like_Pdiesterase_TIM-brl"/>
</dbReference>
<proteinExistence type="predicted"/>
<dbReference type="OrthoDB" id="9794455at2"/>
<name>B9XKB9_PEDPL</name>
<dbReference type="CDD" id="cd08577">
    <property type="entry name" value="PI-PLCc_GDPD_SF_unchar3"/>
    <property type="match status" value="1"/>
</dbReference>
<evidence type="ECO:0000256" key="1">
    <source>
        <dbReference type="ARBA" id="ARBA00014286"/>
    </source>
</evidence>
<organism evidence="3 4">
    <name type="scientific">Pedosphaera parvula (strain Ellin514)</name>
    <dbReference type="NCBI Taxonomy" id="320771"/>
    <lineage>
        <taxon>Bacteria</taxon>
        <taxon>Pseudomonadati</taxon>
        <taxon>Verrucomicrobiota</taxon>
        <taxon>Pedosphaerae</taxon>
        <taxon>Pedosphaerales</taxon>
        <taxon>Pedosphaeraceae</taxon>
        <taxon>Pedosphaera</taxon>
    </lineage>
</organism>
<dbReference type="Pfam" id="PF13653">
    <property type="entry name" value="GDPD_2"/>
    <property type="match status" value="1"/>
</dbReference>
<evidence type="ECO:0000256" key="2">
    <source>
        <dbReference type="SAM" id="SignalP"/>
    </source>
</evidence>
<gene>
    <name evidence="3" type="ORF">Cflav_PD2578</name>
</gene>
<dbReference type="EMBL" id="ABOX02000024">
    <property type="protein sequence ID" value="EEF59757.1"/>
    <property type="molecule type" value="Genomic_DNA"/>
</dbReference>
<sequence precursor="true">MNTLSPLRTLPLFLALAVTPITYSGAQSTNHPAPLTRAHAHNDYEHKHPFFDAVEQGFCSVEADIHLVNGQLLVAHNSRDVDPAKTLQSLYLDPMRQRIKKNGGRLYANGPECTLLIDFKTEGKTTYAVLGKVLAEYSDILSVFKDGKLETNAITVVLTGGYSREAVKAQAMRYAVCDGKIPDLEKNPPANLVAWISEDWSKFFKWQGHGQMPVDEKERLIQFVTKAHEQGRRIRFWDAPDRPAFWKEMLADGVDLINTDDLKGFQTFYNSR</sequence>
<comment type="caution">
    <text evidence="3">The sequence shown here is derived from an EMBL/GenBank/DDBJ whole genome shotgun (WGS) entry which is preliminary data.</text>
</comment>
<feature type="chain" id="PRO_5002894991" description="Altered inheritance of mitochondria protein 6" evidence="2">
    <location>
        <begin position="27"/>
        <end position="272"/>
    </location>
</feature>
<dbReference type="PANTHER" id="PTHR31571:SF1">
    <property type="entry name" value="ALTERED INHERITANCE OF MITOCHONDRIA PROTEIN 6"/>
    <property type="match status" value="1"/>
</dbReference>
<dbReference type="Proteomes" id="UP000003688">
    <property type="component" value="Unassembled WGS sequence"/>
</dbReference>
<reference evidence="3 4" key="1">
    <citation type="journal article" date="2011" name="J. Bacteriol.">
        <title>Genome sequence of 'Pedosphaera parvula' Ellin514, an aerobic Verrucomicrobial isolate from pasture soil.</title>
        <authorList>
            <person name="Kant R."/>
            <person name="van Passel M.W."/>
            <person name="Sangwan P."/>
            <person name="Palva A."/>
            <person name="Lucas S."/>
            <person name="Copeland A."/>
            <person name="Lapidus A."/>
            <person name="Glavina Del Rio T."/>
            <person name="Dalin E."/>
            <person name="Tice H."/>
            <person name="Bruce D."/>
            <person name="Goodwin L."/>
            <person name="Pitluck S."/>
            <person name="Chertkov O."/>
            <person name="Larimer F.W."/>
            <person name="Land M.L."/>
            <person name="Hauser L."/>
            <person name="Brettin T.S."/>
            <person name="Detter J.C."/>
            <person name="Han S."/>
            <person name="de Vos W.M."/>
            <person name="Janssen P.H."/>
            <person name="Smidt H."/>
        </authorList>
    </citation>
    <scope>NUCLEOTIDE SEQUENCE [LARGE SCALE GENOMIC DNA]</scope>
    <source>
        <strain evidence="3 4">Ellin514</strain>
    </source>
</reference>
<keyword evidence="4" id="KW-1185">Reference proteome</keyword>
<dbReference type="STRING" id="320771.Cflav_PD2578"/>
<keyword evidence="2" id="KW-0732">Signal</keyword>
<dbReference type="InterPro" id="IPR051236">
    <property type="entry name" value="HAT_RTT109-like"/>
</dbReference>
<dbReference type="GO" id="GO:0006629">
    <property type="term" value="P:lipid metabolic process"/>
    <property type="evidence" value="ECO:0007669"/>
    <property type="project" value="InterPro"/>
</dbReference>
<dbReference type="GO" id="GO:0008081">
    <property type="term" value="F:phosphoric diester hydrolase activity"/>
    <property type="evidence" value="ECO:0007669"/>
    <property type="project" value="InterPro"/>
</dbReference>
<dbReference type="SUPFAM" id="SSF51695">
    <property type="entry name" value="PLC-like phosphodiesterases"/>
    <property type="match status" value="1"/>
</dbReference>
<dbReference type="Gene3D" id="3.20.20.190">
    <property type="entry name" value="Phosphatidylinositol (PI) phosphodiesterase"/>
    <property type="match status" value="1"/>
</dbReference>
<accession>B9XKB9</accession>
<protein>
    <recommendedName>
        <fullName evidence="1">Altered inheritance of mitochondria protein 6</fullName>
    </recommendedName>
</protein>
<evidence type="ECO:0000313" key="4">
    <source>
        <dbReference type="Proteomes" id="UP000003688"/>
    </source>
</evidence>